<name>A0A2K8T3C9_9NOSO</name>
<protein>
    <submittedName>
        <fullName evidence="1">Uncharacterized protein</fullName>
    </submittedName>
</protein>
<gene>
    <name evidence="1" type="ORF">COO91_08338</name>
</gene>
<accession>A0A2K8T3C9</accession>
<dbReference type="EMBL" id="CP024785">
    <property type="protein sequence ID" value="AUB42226.1"/>
    <property type="molecule type" value="Genomic_DNA"/>
</dbReference>
<dbReference type="KEGG" id="nfl:COO91_08338"/>
<sequence>MLHYKKNLADEIAKSINYPNHPPLFFPLDRLEKAWLILNGMEE</sequence>
<dbReference type="AlphaFoldDB" id="A0A2K8T3C9"/>
<keyword evidence="2" id="KW-1185">Reference proteome</keyword>
<evidence type="ECO:0000313" key="1">
    <source>
        <dbReference type="EMBL" id="AUB42226.1"/>
    </source>
</evidence>
<reference evidence="1 2" key="1">
    <citation type="submission" date="2017-11" db="EMBL/GenBank/DDBJ databases">
        <title>Complete genome of a free-living desiccation-tolerant cyanobacterium and its photosynthetic adaptation to extreme terrestrial habitat.</title>
        <authorList>
            <person name="Shang J."/>
        </authorList>
    </citation>
    <scope>NUCLEOTIDE SEQUENCE [LARGE SCALE GENOMIC DNA]</scope>
    <source>
        <strain evidence="1 2">CCNUN1</strain>
    </source>
</reference>
<organism evidence="1 2">
    <name type="scientific">Nostoc flagelliforme CCNUN1</name>
    <dbReference type="NCBI Taxonomy" id="2038116"/>
    <lineage>
        <taxon>Bacteria</taxon>
        <taxon>Bacillati</taxon>
        <taxon>Cyanobacteriota</taxon>
        <taxon>Cyanophyceae</taxon>
        <taxon>Nostocales</taxon>
        <taxon>Nostocaceae</taxon>
        <taxon>Nostoc</taxon>
    </lineage>
</organism>
<dbReference type="Proteomes" id="UP000232003">
    <property type="component" value="Chromosome"/>
</dbReference>
<evidence type="ECO:0000313" key="2">
    <source>
        <dbReference type="Proteomes" id="UP000232003"/>
    </source>
</evidence>
<proteinExistence type="predicted"/>